<dbReference type="Proteomes" id="UP000638353">
    <property type="component" value="Unassembled WGS sequence"/>
</dbReference>
<evidence type="ECO:0000313" key="4">
    <source>
        <dbReference type="Proteomes" id="UP000638353"/>
    </source>
</evidence>
<dbReference type="InterPro" id="IPR036890">
    <property type="entry name" value="HATPase_C_sf"/>
</dbReference>
<dbReference type="InterPro" id="IPR003594">
    <property type="entry name" value="HATPase_dom"/>
</dbReference>
<dbReference type="SUPFAM" id="SSF55874">
    <property type="entry name" value="ATPase domain of HSP90 chaperone/DNA topoisomerase II/histidine kinase"/>
    <property type="match status" value="1"/>
</dbReference>
<dbReference type="Gene3D" id="3.30.565.10">
    <property type="entry name" value="Histidine kinase-like ATPase, C-terminal domain"/>
    <property type="match status" value="1"/>
</dbReference>
<keyword evidence="1" id="KW-0808">Transferase</keyword>
<dbReference type="Pfam" id="PF13581">
    <property type="entry name" value="HATPase_c_2"/>
    <property type="match status" value="1"/>
</dbReference>
<dbReference type="GO" id="GO:0004674">
    <property type="term" value="F:protein serine/threonine kinase activity"/>
    <property type="evidence" value="ECO:0007669"/>
    <property type="project" value="UniProtKB-KW"/>
</dbReference>
<keyword evidence="1" id="KW-0723">Serine/threonine-protein kinase</keyword>
<dbReference type="CDD" id="cd16936">
    <property type="entry name" value="HATPase_RsbW-like"/>
    <property type="match status" value="1"/>
</dbReference>
<name>A0A918X5E5_9ACTN</name>
<proteinExistence type="predicted"/>
<organism evidence="3 4">
    <name type="scientific">Streptomyces finlayi</name>
    <dbReference type="NCBI Taxonomy" id="67296"/>
    <lineage>
        <taxon>Bacteria</taxon>
        <taxon>Bacillati</taxon>
        <taxon>Actinomycetota</taxon>
        <taxon>Actinomycetes</taxon>
        <taxon>Kitasatosporales</taxon>
        <taxon>Streptomycetaceae</taxon>
        <taxon>Streptomyces</taxon>
    </lineage>
</organism>
<keyword evidence="3" id="KW-0067">ATP-binding</keyword>
<keyword evidence="3" id="KW-0547">Nucleotide-binding</keyword>
<dbReference type="PANTHER" id="PTHR35526:SF3">
    <property type="entry name" value="ANTI-SIGMA-F FACTOR RSBW"/>
    <property type="match status" value="1"/>
</dbReference>
<evidence type="ECO:0000313" key="3">
    <source>
        <dbReference type="EMBL" id="GHD13449.1"/>
    </source>
</evidence>
<dbReference type="InterPro" id="IPR050267">
    <property type="entry name" value="Anti-sigma-factor_SerPK"/>
</dbReference>
<protein>
    <submittedName>
        <fullName evidence="3">ATP-binding protein</fullName>
    </submittedName>
</protein>
<reference evidence="3" key="1">
    <citation type="journal article" date="2014" name="Int. J. Syst. Evol. Microbiol.">
        <title>Complete genome sequence of Corynebacterium casei LMG S-19264T (=DSM 44701T), isolated from a smear-ripened cheese.</title>
        <authorList>
            <consortium name="US DOE Joint Genome Institute (JGI-PGF)"/>
            <person name="Walter F."/>
            <person name="Albersmeier A."/>
            <person name="Kalinowski J."/>
            <person name="Ruckert C."/>
        </authorList>
    </citation>
    <scope>NUCLEOTIDE SEQUENCE</scope>
    <source>
        <strain evidence="3">JCM 4637</strain>
    </source>
</reference>
<keyword evidence="1" id="KW-0418">Kinase</keyword>
<dbReference type="PANTHER" id="PTHR35526">
    <property type="entry name" value="ANTI-SIGMA-F FACTOR RSBW-RELATED"/>
    <property type="match status" value="1"/>
</dbReference>
<dbReference type="AlphaFoldDB" id="A0A918X5E5"/>
<accession>A0A918X5E5</accession>
<comment type="caution">
    <text evidence="3">The sequence shown here is derived from an EMBL/GenBank/DDBJ whole genome shotgun (WGS) entry which is preliminary data.</text>
</comment>
<sequence>MSSAQEPVKLPITRTAGYDGSTAGIAAARAFAMDFLHLLGTRCGLVVPARLREVVPLVVSELTTNACKYAPGPQRLELEADEADLRLSLWDTSPALPVVLAADPGRIGQHGLAIVTALCQDYTVHPQPPGKRTTVRISLADSPGHTTLA</sequence>
<dbReference type="EMBL" id="BMVC01000019">
    <property type="protein sequence ID" value="GHD13449.1"/>
    <property type="molecule type" value="Genomic_DNA"/>
</dbReference>
<evidence type="ECO:0000256" key="1">
    <source>
        <dbReference type="ARBA" id="ARBA00022527"/>
    </source>
</evidence>
<evidence type="ECO:0000259" key="2">
    <source>
        <dbReference type="Pfam" id="PF13581"/>
    </source>
</evidence>
<gene>
    <name evidence="3" type="ORF">GCM10010334_71650</name>
</gene>
<dbReference type="GO" id="GO:0005524">
    <property type="term" value="F:ATP binding"/>
    <property type="evidence" value="ECO:0007669"/>
    <property type="project" value="UniProtKB-KW"/>
</dbReference>
<reference evidence="3" key="2">
    <citation type="submission" date="2020-09" db="EMBL/GenBank/DDBJ databases">
        <authorList>
            <person name="Sun Q."/>
            <person name="Ohkuma M."/>
        </authorList>
    </citation>
    <scope>NUCLEOTIDE SEQUENCE</scope>
    <source>
        <strain evidence="3">JCM 4637</strain>
    </source>
</reference>
<feature type="domain" description="Histidine kinase/HSP90-like ATPase" evidence="2">
    <location>
        <begin position="42"/>
        <end position="136"/>
    </location>
</feature>